<proteinExistence type="predicted"/>
<dbReference type="AlphaFoldDB" id="A0A2K3JZT8"/>
<feature type="non-terminal residue" evidence="2">
    <location>
        <position position="47"/>
    </location>
</feature>
<protein>
    <submittedName>
        <fullName evidence="2">Uncharacterized protein</fullName>
    </submittedName>
</protein>
<reference evidence="2 3" key="2">
    <citation type="journal article" date="2017" name="Front. Plant Sci.">
        <title>Gene Classification and Mining of Molecular Markers Useful in Red Clover (Trifolium pratense) Breeding.</title>
        <authorList>
            <person name="Istvanek J."/>
            <person name="Dluhosova J."/>
            <person name="Dluhos P."/>
            <person name="Patkova L."/>
            <person name="Nedelnik J."/>
            <person name="Repkova J."/>
        </authorList>
    </citation>
    <scope>NUCLEOTIDE SEQUENCE [LARGE SCALE GENOMIC DNA]</scope>
    <source>
        <strain evidence="3">cv. Tatra</strain>
        <tissue evidence="2">Young leaves</tissue>
    </source>
</reference>
<name>A0A2K3JZT8_TRIPR</name>
<evidence type="ECO:0000313" key="2">
    <source>
        <dbReference type="EMBL" id="PNX59561.1"/>
    </source>
</evidence>
<dbReference type="Proteomes" id="UP000236291">
    <property type="component" value="Unassembled WGS sequence"/>
</dbReference>
<evidence type="ECO:0000313" key="3">
    <source>
        <dbReference type="Proteomes" id="UP000236291"/>
    </source>
</evidence>
<dbReference type="EMBL" id="ASHM01080982">
    <property type="protein sequence ID" value="PNX59561.1"/>
    <property type="molecule type" value="Genomic_DNA"/>
</dbReference>
<evidence type="ECO:0000256" key="1">
    <source>
        <dbReference type="SAM" id="SignalP"/>
    </source>
</evidence>
<feature type="chain" id="PRO_5014317869" evidence="1">
    <location>
        <begin position="21"/>
        <end position="47"/>
    </location>
</feature>
<sequence>MQDLLQILGLILSRVILARGTPTTKCLDGRPACNGFAVTYVPLDDTL</sequence>
<gene>
    <name evidence="2" type="ORF">L195_g051479</name>
</gene>
<accession>A0A2K3JZT8</accession>
<organism evidence="2 3">
    <name type="scientific">Trifolium pratense</name>
    <name type="common">Red clover</name>
    <dbReference type="NCBI Taxonomy" id="57577"/>
    <lineage>
        <taxon>Eukaryota</taxon>
        <taxon>Viridiplantae</taxon>
        <taxon>Streptophyta</taxon>
        <taxon>Embryophyta</taxon>
        <taxon>Tracheophyta</taxon>
        <taxon>Spermatophyta</taxon>
        <taxon>Magnoliopsida</taxon>
        <taxon>eudicotyledons</taxon>
        <taxon>Gunneridae</taxon>
        <taxon>Pentapetalae</taxon>
        <taxon>rosids</taxon>
        <taxon>fabids</taxon>
        <taxon>Fabales</taxon>
        <taxon>Fabaceae</taxon>
        <taxon>Papilionoideae</taxon>
        <taxon>50 kb inversion clade</taxon>
        <taxon>NPAAA clade</taxon>
        <taxon>Hologalegina</taxon>
        <taxon>IRL clade</taxon>
        <taxon>Trifolieae</taxon>
        <taxon>Trifolium</taxon>
    </lineage>
</organism>
<comment type="caution">
    <text evidence="2">The sequence shown here is derived from an EMBL/GenBank/DDBJ whole genome shotgun (WGS) entry which is preliminary data.</text>
</comment>
<feature type="signal peptide" evidence="1">
    <location>
        <begin position="1"/>
        <end position="20"/>
    </location>
</feature>
<keyword evidence="1" id="KW-0732">Signal</keyword>
<reference evidence="2 3" key="1">
    <citation type="journal article" date="2014" name="Am. J. Bot.">
        <title>Genome assembly and annotation for red clover (Trifolium pratense; Fabaceae).</title>
        <authorList>
            <person name="Istvanek J."/>
            <person name="Jaros M."/>
            <person name="Krenek A."/>
            <person name="Repkova J."/>
        </authorList>
    </citation>
    <scope>NUCLEOTIDE SEQUENCE [LARGE SCALE GENOMIC DNA]</scope>
    <source>
        <strain evidence="3">cv. Tatra</strain>
        <tissue evidence="2">Young leaves</tissue>
    </source>
</reference>